<feature type="chain" id="PRO_5020629676" description="Lipoprotein" evidence="2">
    <location>
        <begin position="20"/>
        <end position="180"/>
    </location>
</feature>
<organism evidence="3 4">
    <name type="scientific">Bizionia argentinensis JUB59</name>
    <dbReference type="NCBI Taxonomy" id="1046627"/>
    <lineage>
        <taxon>Bacteria</taxon>
        <taxon>Pseudomonadati</taxon>
        <taxon>Bacteroidota</taxon>
        <taxon>Flavobacteriia</taxon>
        <taxon>Flavobacteriales</taxon>
        <taxon>Flavobacteriaceae</taxon>
        <taxon>Bizionia</taxon>
    </lineage>
</organism>
<dbReference type="eggNOG" id="ENOG50330T8">
    <property type="taxonomic scope" value="Bacteria"/>
</dbReference>
<dbReference type="RefSeq" id="WP_040288909.1">
    <property type="nucleotide sequence ID" value="NZ_AFXZ01000067.1"/>
</dbReference>
<gene>
    <name evidence="3" type="ORF">BZARG_485</name>
</gene>
<feature type="region of interest" description="Disordered" evidence="1">
    <location>
        <begin position="75"/>
        <end position="149"/>
    </location>
</feature>
<dbReference type="AlphaFoldDB" id="G2EH98"/>
<evidence type="ECO:0008006" key="5">
    <source>
        <dbReference type="Google" id="ProtNLM"/>
    </source>
</evidence>
<feature type="signal peptide" evidence="2">
    <location>
        <begin position="1"/>
        <end position="19"/>
    </location>
</feature>
<dbReference type="PROSITE" id="PS51257">
    <property type="entry name" value="PROKAR_LIPOPROTEIN"/>
    <property type="match status" value="1"/>
</dbReference>
<proteinExistence type="predicted"/>
<comment type="caution">
    <text evidence="3">The sequence shown here is derived from an EMBL/GenBank/DDBJ whole genome shotgun (WGS) entry which is preliminary data.</text>
</comment>
<reference evidence="3 4" key="1">
    <citation type="journal article" date="2008" name="Int. J. Syst. Evol. Microbiol.">
        <title>Bizionia argentinensis sp. nov., isolated from surface marine water in Antarctica.</title>
        <authorList>
            <person name="Bercovich A."/>
            <person name="Vazquez S.C."/>
            <person name="Yankilevich P."/>
            <person name="Coria S.H."/>
            <person name="Foti M."/>
            <person name="Hernandez E."/>
            <person name="Vidal A."/>
            <person name="Ruberto L."/>
            <person name="Melo C."/>
            <person name="Marenssi S."/>
            <person name="Criscuolo M."/>
            <person name="Memoli M."/>
            <person name="Arguelles M."/>
            <person name="Mac Cormack W.P."/>
        </authorList>
    </citation>
    <scope>NUCLEOTIDE SEQUENCE [LARGE SCALE GENOMIC DNA]</scope>
    <source>
        <strain evidence="3 4">JUB59</strain>
    </source>
</reference>
<name>G2EH98_9FLAO</name>
<evidence type="ECO:0000256" key="1">
    <source>
        <dbReference type="SAM" id="MobiDB-lite"/>
    </source>
</evidence>
<evidence type="ECO:0000256" key="2">
    <source>
        <dbReference type="SAM" id="SignalP"/>
    </source>
</evidence>
<accession>G2EH98</accession>
<keyword evidence="2" id="KW-0732">Signal</keyword>
<evidence type="ECO:0000313" key="4">
    <source>
        <dbReference type="Proteomes" id="UP000003730"/>
    </source>
</evidence>
<dbReference type="Proteomes" id="UP000003730">
    <property type="component" value="Unassembled WGS sequence"/>
</dbReference>
<evidence type="ECO:0000313" key="3">
    <source>
        <dbReference type="EMBL" id="EGV42299.2"/>
    </source>
</evidence>
<feature type="compositionally biased region" description="Basic and acidic residues" evidence="1">
    <location>
        <begin position="121"/>
        <end position="149"/>
    </location>
</feature>
<dbReference type="OrthoDB" id="1454376at2"/>
<protein>
    <recommendedName>
        <fullName evidence="5">Lipoprotein</fullName>
    </recommendedName>
</protein>
<dbReference type="EMBL" id="AFXZ01000067">
    <property type="protein sequence ID" value="EGV42299.2"/>
    <property type="molecule type" value="Genomic_DNA"/>
</dbReference>
<dbReference type="STRING" id="1046627.BZARG_485"/>
<sequence>MKLFKILSIALVFSLSACATKHQVITESGEIYQVQGDKFFNQGKEVTSLISAEDKDGIITTLNKRLESEAEVAAQQKALQDAQDHSEELRKDAEKAQKEAIKAQKKAKKESEALQKRLKNEKKTRDNYVKSRNELKKAQSKYEKLHDKGKLTPKDEYKWAKKLNKLTKDFDKAEKKLNKI</sequence>
<keyword evidence="4" id="KW-1185">Reference proteome</keyword>
<feature type="compositionally biased region" description="Basic and acidic residues" evidence="1">
    <location>
        <begin position="82"/>
        <end position="102"/>
    </location>
</feature>